<keyword evidence="2" id="KW-1133">Transmembrane helix</keyword>
<feature type="compositionally biased region" description="Low complexity" evidence="1">
    <location>
        <begin position="380"/>
        <end position="392"/>
    </location>
</feature>
<name>A0ABR3R8J4_9PLEO</name>
<protein>
    <submittedName>
        <fullName evidence="3">Uncharacterized protein</fullName>
    </submittedName>
</protein>
<organism evidence="3 4">
    <name type="scientific">Paraconiothyrium brasiliense</name>
    <dbReference type="NCBI Taxonomy" id="300254"/>
    <lineage>
        <taxon>Eukaryota</taxon>
        <taxon>Fungi</taxon>
        <taxon>Dikarya</taxon>
        <taxon>Ascomycota</taxon>
        <taxon>Pezizomycotina</taxon>
        <taxon>Dothideomycetes</taxon>
        <taxon>Pleosporomycetidae</taxon>
        <taxon>Pleosporales</taxon>
        <taxon>Massarineae</taxon>
        <taxon>Didymosphaeriaceae</taxon>
        <taxon>Paraconiothyrium</taxon>
    </lineage>
</organism>
<keyword evidence="2" id="KW-0472">Membrane</keyword>
<sequence>MDTVPLPTRIIRIDSRYRHRAQDVVKKEPAQVQVEEEEETSQGVGEPLLIREQKGRAVMGKAHRLFHRRSAQVTPNVKTVNVQVVQTLDSAGNVVGQATATPGVDTTPAAVVPSVATAAAVEPSIIQSAAAEPSVATAAAVLPSVPSVPPFPSDLIVPSVPAYPWPSGVPTAAAAETTAQSAAPESTTAPILSTVFSTVSGYNSTTSSTTSSTISSSASSSFNSTSTLSSTSSSSSSSHSTSLSSTDSSITSSATSAQASSSSYIASSTAAGGGAGGYIDPATTGGASPTGTTAPITNDGSSGPLETPQVVGTVVGSLAGVALLLWLLLFLIKRHKRKQLGGALQLTGDDQTDREISQPMTQNAARTSFVPPSFLNRFSGASRSTAGSSGTGEKSFQRISGRKLPSAFSEGMTSEQFAAGRGEGTLSGSSFYHDDKGWYGGPGVLSKDFGDSSFAKEIGEASNTGAMGTEARVRPSPAQTPVIRHADDTPVWGAPPRNGGNTLSPPGTPNPDYPPRGSLGRSHPSRDGSTISRGSRFTENV</sequence>
<proteinExistence type="predicted"/>
<evidence type="ECO:0000313" key="4">
    <source>
        <dbReference type="Proteomes" id="UP001521785"/>
    </source>
</evidence>
<gene>
    <name evidence="3" type="ORF">SLS60_007114</name>
</gene>
<accession>A0ABR3R8J4</accession>
<feature type="compositionally biased region" description="Low complexity" evidence="1">
    <location>
        <begin position="281"/>
        <end position="297"/>
    </location>
</feature>
<feature type="region of interest" description="Disordered" evidence="1">
    <location>
        <begin position="280"/>
        <end position="304"/>
    </location>
</feature>
<feature type="region of interest" description="Disordered" evidence="1">
    <location>
        <begin position="461"/>
        <end position="541"/>
    </location>
</feature>
<dbReference type="EMBL" id="JAKJXO020000009">
    <property type="protein sequence ID" value="KAL1600726.1"/>
    <property type="molecule type" value="Genomic_DNA"/>
</dbReference>
<feature type="region of interest" description="Disordered" evidence="1">
    <location>
        <begin position="380"/>
        <end position="401"/>
    </location>
</feature>
<evidence type="ECO:0000313" key="3">
    <source>
        <dbReference type="EMBL" id="KAL1600726.1"/>
    </source>
</evidence>
<dbReference type="Proteomes" id="UP001521785">
    <property type="component" value="Unassembled WGS sequence"/>
</dbReference>
<comment type="caution">
    <text evidence="3">The sequence shown here is derived from an EMBL/GenBank/DDBJ whole genome shotgun (WGS) entry which is preliminary data.</text>
</comment>
<evidence type="ECO:0000256" key="2">
    <source>
        <dbReference type="SAM" id="Phobius"/>
    </source>
</evidence>
<feature type="compositionally biased region" description="Polar residues" evidence="1">
    <location>
        <begin position="527"/>
        <end position="541"/>
    </location>
</feature>
<keyword evidence="2" id="KW-0812">Transmembrane</keyword>
<feature type="transmembrane region" description="Helical" evidence="2">
    <location>
        <begin position="310"/>
        <end position="332"/>
    </location>
</feature>
<feature type="region of interest" description="Disordered" evidence="1">
    <location>
        <begin position="206"/>
        <end position="249"/>
    </location>
</feature>
<keyword evidence="4" id="KW-1185">Reference proteome</keyword>
<evidence type="ECO:0000256" key="1">
    <source>
        <dbReference type="SAM" id="MobiDB-lite"/>
    </source>
</evidence>
<reference evidence="3 4" key="1">
    <citation type="submission" date="2024-02" db="EMBL/GenBank/DDBJ databases">
        <title>De novo assembly and annotation of 12 fungi associated with fruit tree decline syndrome in Ontario, Canada.</title>
        <authorList>
            <person name="Sulman M."/>
            <person name="Ellouze W."/>
            <person name="Ilyukhin E."/>
        </authorList>
    </citation>
    <scope>NUCLEOTIDE SEQUENCE [LARGE SCALE GENOMIC DNA]</scope>
    <source>
        <strain evidence="3 4">M42-189</strain>
    </source>
</reference>